<evidence type="ECO:0000313" key="2">
    <source>
        <dbReference type="Proteomes" id="UP001362999"/>
    </source>
</evidence>
<reference evidence="1 2" key="1">
    <citation type="journal article" date="2024" name="J Genomics">
        <title>Draft genome sequencing and assembly of Favolaschia claudopus CIRM-BRFM 2984 isolated from oak limbs.</title>
        <authorList>
            <person name="Navarro D."/>
            <person name="Drula E."/>
            <person name="Chaduli D."/>
            <person name="Cazenave R."/>
            <person name="Ahrendt S."/>
            <person name="Wang J."/>
            <person name="Lipzen A."/>
            <person name="Daum C."/>
            <person name="Barry K."/>
            <person name="Grigoriev I.V."/>
            <person name="Favel A."/>
            <person name="Rosso M.N."/>
            <person name="Martin F."/>
        </authorList>
    </citation>
    <scope>NUCLEOTIDE SEQUENCE [LARGE SCALE GENOMIC DNA]</scope>
    <source>
        <strain evidence="1 2">CIRM-BRFM 2984</strain>
    </source>
</reference>
<organism evidence="1 2">
    <name type="scientific">Favolaschia claudopus</name>
    <dbReference type="NCBI Taxonomy" id="2862362"/>
    <lineage>
        <taxon>Eukaryota</taxon>
        <taxon>Fungi</taxon>
        <taxon>Dikarya</taxon>
        <taxon>Basidiomycota</taxon>
        <taxon>Agaricomycotina</taxon>
        <taxon>Agaricomycetes</taxon>
        <taxon>Agaricomycetidae</taxon>
        <taxon>Agaricales</taxon>
        <taxon>Marasmiineae</taxon>
        <taxon>Mycenaceae</taxon>
        <taxon>Favolaschia</taxon>
    </lineage>
</organism>
<proteinExistence type="predicted"/>
<gene>
    <name evidence="1" type="ORF">R3P38DRAFT_2763248</name>
</gene>
<dbReference type="EMBL" id="JAWWNJ010000008">
    <property type="protein sequence ID" value="KAK7050192.1"/>
    <property type="molecule type" value="Genomic_DNA"/>
</dbReference>
<protein>
    <submittedName>
        <fullName evidence="1">Uncharacterized protein</fullName>
    </submittedName>
</protein>
<dbReference type="AlphaFoldDB" id="A0AAW0DGX5"/>
<keyword evidence="2" id="KW-1185">Reference proteome</keyword>
<evidence type="ECO:0000313" key="1">
    <source>
        <dbReference type="EMBL" id="KAK7050192.1"/>
    </source>
</evidence>
<name>A0AAW0DGX5_9AGAR</name>
<comment type="caution">
    <text evidence="1">The sequence shown here is derived from an EMBL/GenBank/DDBJ whole genome shotgun (WGS) entry which is preliminary data.</text>
</comment>
<accession>A0AAW0DGX5</accession>
<sequence>MADSSQSEKSVSIGELLAMQDTIKRVLWSDTVHNYLRQMDYNQLFTTALRSRMAAKNVSRFMTETVDEHFAKQIPQIEELVATHRTNPNCERDHAGFVSVFQRLMQFSGRDLGSEDLYLRACLLQYMTADLLSQFGLQYGDVKLMQAATNTFISGSFVAALTHRPFSPNDLDFFCGRDKTRCILRYLEHLDFAVDSEELHDYASLPGIRRITRLNSPRGSLINIIESHSDSAIGVILNFHSAPTRGLVAWDKFSHFEFRRARNGLALITPASLALDIDSLESQLDVWQILHKYMRRGFTFIFEYTVPHECGKHIDCPATPRTTVDEGCLHVAFPSISIPNASSGPTQISTWSLGPVGMCSSGTVNGLTVVHSHSFQHMMFRKLATALIQMYSAPKGFVRVYPWTDQWRMDGENEVD</sequence>
<dbReference type="Proteomes" id="UP001362999">
    <property type="component" value="Unassembled WGS sequence"/>
</dbReference>